<evidence type="ECO:0000256" key="1">
    <source>
        <dbReference type="SAM" id="Phobius"/>
    </source>
</evidence>
<keyword evidence="4" id="KW-1185">Reference proteome</keyword>
<evidence type="ECO:0000313" key="4">
    <source>
        <dbReference type="Proteomes" id="UP001589776"/>
    </source>
</evidence>
<keyword evidence="2" id="KW-0732">Signal</keyword>
<evidence type="ECO:0000313" key="3">
    <source>
        <dbReference type="EMBL" id="MFC0214200.1"/>
    </source>
</evidence>
<dbReference type="Pfam" id="PF09546">
    <property type="entry name" value="Spore_III_AE"/>
    <property type="match status" value="1"/>
</dbReference>
<keyword evidence="1" id="KW-0812">Transmembrane</keyword>
<feature type="transmembrane region" description="Helical" evidence="1">
    <location>
        <begin position="193"/>
        <end position="217"/>
    </location>
</feature>
<feature type="transmembrane region" description="Helical" evidence="1">
    <location>
        <begin position="353"/>
        <end position="370"/>
    </location>
</feature>
<accession>A0ABV6DNI8</accession>
<dbReference type="Proteomes" id="UP001589776">
    <property type="component" value="Unassembled WGS sequence"/>
</dbReference>
<evidence type="ECO:0000256" key="2">
    <source>
        <dbReference type="SAM" id="SignalP"/>
    </source>
</evidence>
<organism evidence="3 4">
    <name type="scientific">Paenibacillus chartarius</name>
    <dbReference type="NCBI Taxonomy" id="747481"/>
    <lineage>
        <taxon>Bacteria</taxon>
        <taxon>Bacillati</taxon>
        <taxon>Bacillota</taxon>
        <taxon>Bacilli</taxon>
        <taxon>Bacillales</taxon>
        <taxon>Paenibacillaceae</taxon>
        <taxon>Paenibacillus</taxon>
    </lineage>
</organism>
<proteinExistence type="predicted"/>
<dbReference type="InterPro" id="IPR014194">
    <property type="entry name" value="Spore_III_AE"/>
</dbReference>
<dbReference type="RefSeq" id="WP_377471553.1">
    <property type="nucleotide sequence ID" value="NZ_JBHLWN010000071.1"/>
</dbReference>
<keyword evidence="1" id="KW-0472">Membrane</keyword>
<feature type="transmembrane region" description="Helical" evidence="1">
    <location>
        <begin position="390"/>
        <end position="415"/>
    </location>
</feature>
<feature type="chain" id="PRO_5047105770" evidence="2">
    <location>
        <begin position="48"/>
        <end position="418"/>
    </location>
</feature>
<feature type="transmembrane region" description="Helical" evidence="1">
    <location>
        <begin position="229"/>
        <end position="249"/>
    </location>
</feature>
<sequence>MSGRRARRRSSNLRRNRSSCRTAAALLLSLLLCALLGIVFGSPGAMAAATGPPAPTGDALVREQAGQLDTSQVEQYWTRLMQQYGGYFPESRVPGFMELLTGGQQIQPGNMVMGLFRYLFHEILVSGKLLGSIIVLTVFSMMLETLQSSFERNSVSKIAYTISFLVMIIIAVNSFSIAIGYAKAAITDMIQFMLALVPLLLTLLASTGGVASVTILHPMVVFMVHTIGTVVYIVIFPLLFFSAVLHIVSSITDKYKVTQLADLLRNVSIGALGVFVTIFLGVISVQSAGGAIADGVAVKTAKYVTSTFVPVVGRMFSDASDTVISASLLVKNAVGLSGVVVILLLCAFPAMKIITLALIYNVCAAVLQPLGTSPMIQCLQTIGKSLVSVFAALAVVGLMFFLAITIIITAGNVTVMAR</sequence>
<keyword evidence="1" id="KW-1133">Transmembrane helix</keyword>
<feature type="signal peptide" evidence="2">
    <location>
        <begin position="1"/>
        <end position="47"/>
    </location>
</feature>
<feature type="transmembrane region" description="Helical" evidence="1">
    <location>
        <begin position="269"/>
        <end position="293"/>
    </location>
</feature>
<dbReference type="EMBL" id="JBHLWN010000071">
    <property type="protein sequence ID" value="MFC0214200.1"/>
    <property type="molecule type" value="Genomic_DNA"/>
</dbReference>
<name>A0ABV6DNI8_9BACL</name>
<reference evidence="3 4" key="1">
    <citation type="submission" date="2024-09" db="EMBL/GenBank/DDBJ databases">
        <authorList>
            <person name="Sun Q."/>
            <person name="Mori K."/>
        </authorList>
    </citation>
    <scope>NUCLEOTIDE SEQUENCE [LARGE SCALE GENOMIC DNA]</scope>
    <source>
        <strain evidence="3 4">CCM 7759</strain>
    </source>
</reference>
<protein>
    <submittedName>
        <fullName evidence="3">Stage III sporulation protein AE</fullName>
    </submittedName>
</protein>
<feature type="transmembrane region" description="Helical" evidence="1">
    <location>
        <begin position="158"/>
        <end position="181"/>
    </location>
</feature>
<dbReference type="NCBIfam" id="TIGR02829">
    <property type="entry name" value="spore_III_AE"/>
    <property type="match status" value="1"/>
</dbReference>
<gene>
    <name evidence="3" type="primary">spoIIIAE</name>
    <name evidence="3" type="ORF">ACFFK0_17360</name>
</gene>
<comment type="caution">
    <text evidence="3">The sequence shown here is derived from an EMBL/GenBank/DDBJ whole genome shotgun (WGS) entry which is preliminary data.</text>
</comment>
<feature type="transmembrane region" description="Helical" evidence="1">
    <location>
        <begin position="323"/>
        <end position="346"/>
    </location>
</feature>